<feature type="transmembrane region" description="Helical" evidence="6">
    <location>
        <begin position="640"/>
        <end position="667"/>
    </location>
</feature>
<feature type="transmembrane region" description="Helical" evidence="6">
    <location>
        <begin position="673"/>
        <end position="695"/>
    </location>
</feature>
<gene>
    <name evidence="8" type="ORF">C8N24_1984</name>
</gene>
<reference evidence="8 9" key="1">
    <citation type="submission" date="2018-10" db="EMBL/GenBank/DDBJ databases">
        <title>Genomic Encyclopedia of Archaeal and Bacterial Type Strains, Phase II (KMG-II): from individual species to whole genera.</title>
        <authorList>
            <person name="Goeker M."/>
        </authorList>
    </citation>
    <scope>NUCLEOTIDE SEQUENCE [LARGE SCALE GENOMIC DNA]</scope>
    <source>
        <strain evidence="8 9">DSM 14954</strain>
    </source>
</reference>
<sequence>MPKRNLAARAGHWSARHRKTAIFGWLAFVVIAFVLGGAIGTNTLKSEDSGNGSSQVADRAIAAADFPDKADEQVLVTARGGGLKASDPEFRAGVDDVIARIEQTPNTEEILSPYGKGNEGQISEDGTAALVTFSIKGDSDQTDTRVDSTLAATKAAQDAHPDLRIEQFGDASADKALSASLDDDFKRAEFLSLPITLVILIVAFGALVAAGVPLLLGITAVIGTLGLVAPISQIVPMEESASSVILLIGLAVGVDYTMFYLRRKMEERDAGHSNEDALEIAAATSGKAVLISGLTVLIAMAGMFIAGNAVFSSFAIGTMLVVAVAMLGSVTVLPAVISKLGDKVEKGRVPFIGRLRHRNHGESRVWGFVIDHSLRRPVAAVVLSVGLLLVLALPALHMRTINPGAAGLPHDLPIMQTYERIQAKFPGGPLPAMVVVKAKDVTTPEVQQGIKELTATASGPTNTIVSPDKEVAIVSIPLPGNGTDDTSDAALATLRDTTIPQTIDRVAGTQTNVTGMTAGSKDFNDRMSSRLPFVFAFVLGLAFLLLLVTFRSVIIPLKAIVLNLLSVGAAYGVMTWIFQDGHLEGLLNFQSVGGITSWLPLFMFVILFGLSMDYHVFIISRIREAFDRGESTEDAVAHGIKATAGVVTSAAVVMVAVFAIFATLSMIEFKQMGVGLAVAILLDATLVRAVLLPAAMKLLGDRNWYLPRSLRWLPKFEHESAPEPVHA</sequence>
<feature type="transmembrane region" description="Helical" evidence="6">
    <location>
        <begin position="214"/>
        <end position="235"/>
    </location>
</feature>
<keyword evidence="5 6" id="KW-0472">Membrane</keyword>
<feature type="transmembrane region" description="Helical" evidence="6">
    <location>
        <begin position="598"/>
        <end position="619"/>
    </location>
</feature>
<evidence type="ECO:0000259" key="7">
    <source>
        <dbReference type="PROSITE" id="PS50156"/>
    </source>
</evidence>
<keyword evidence="2" id="KW-1003">Cell membrane</keyword>
<feature type="transmembrane region" description="Helical" evidence="6">
    <location>
        <begin position="190"/>
        <end position="209"/>
    </location>
</feature>
<keyword evidence="4 6" id="KW-1133">Transmembrane helix</keyword>
<keyword evidence="3 6" id="KW-0812">Transmembrane</keyword>
<feature type="transmembrane region" description="Helical" evidence="6">
    <location>
        <begin position="313"/>
        <end position="337"/>
    </location>
</feature>
<protein>
    <submittedName>
        <fullName evidence="8">RND superfamily putative drug exporter</fullName>
    </submittedName>
</protein>
<dbReference type="Gene3D" id="1.20.1640.10">
    <property type="entry name" value="Multidrug efflux transporter AcrB transmembrane domain"/>
    <property type="match status" value="2"/>
</dbReference>
<dbReference type="Proteomes" id="UP000278962">
    <property type="component" value="Unassembled WGS sequence"/>
</dbReference>
<feature type="transmembrane region" description="Helical" evidence="6">
    <location>
        <begin position="531"/>
        <end position="548"/>
    </location>
</feature>
<dbReference type="Pfam" id="PF03176">
    <property type="entry name" value="MMPL"/>
    <property type="match status" value="2"/>
</dbReference>
<feature type="domain" description="SSD" evidence="7">
    <location>
        <begin position="199"/>
        <end position="339"/>
    </location>
</feature>
<evidence type="ECO:0000256" key="3">
    <source>
        <dbReference type="ARBA" id="ARBA00022692"/>
    </source>
</evidence>
<dbReference type="AlphaFoldDB" id="A0A660LGR8"/>
<evidence type="ECO:0000256" key="4">
    <source>
        <dbReference type="ARBA" id="ARBA00022989"/>
    </source>
</evidence>
<dbReference type="EMBL" id="RBIL01000001">
    <property type="protein sequence ID" value="RKQ92144.1"/>
    <property type="molecule type" value="Genomic_DNA"/>
</dbReference>
<organism evidence="8 9">
    <name type="scientific">Solirubrobacter pauli</name>
    <dbReference type="NCBI Taxonomy" id="166793"/>
    <lineage>
        <taxon>Bacteria</taxon>
        <taxon>Bacillati</taxon>
        <taxon>Actinomycetota</taxon>
        <taxon>Thermoleophilia</taxon>
        <taxon>Solirubrobacterales</taxon>
        <taxon>Solirubrobacteraceae</taxon>
        <taxon>Solirubrobacter</taxon>
    </lineage>
</organism>
<dbReference type="InterPro" id="IPR000731">
    <property type="entry name" value="SSD"/>
</dbReference>
<proteinExistence type="predicted"/>
<feature type="transmembrane region" description="Helical" evidence="6">
    <location>
        <begin position="560"/>
        <end position="578"/>
    </location>
</feature>
<dbReference type="PROSITE" id="PS50156">
    <property type="entry name" value="SSD"/>
    <property type="match status" value="1"/>
</dbReference>
<comment type="caution">
    <text evidence="8">The sequence shown here is derived from an EMBL/GenBank/DDBJ whole genome shotgun (WGS) entry which is preliminary data.</text>
</comment>
<accession>A0A660LGR8</accession>
<comment type="subcellular location">
    <subcellularLocation>
        <location evidence="1">Cell membrane</location>
        <topology evidence="1">Multi-pass membrane protein</topology>
    </subcellularLocation>
</comment>
<feature type="transmembrane region" description="Helical" evidence="6">
    <location>
        <begin position="288"/>
        <end position="307"/>
    </location>
</feature>
<keyword evidence="9" id="KW-1185">Reference proteome</keyword>
<evidence type="ECO:0000256" key="2">
    <source>
        <dbReference type="ARBA" id="ARBA00022475"/>
    </source>
</evidence>
<dbReference type="GO" id="GO:0005886">
    <property type="term" value="C:plasma membrane"/>
    <property type="evidence" value="ECO:0007669"/>
    <property type="project" value="UniProtKB-SubCell"/>
</dbReference>
<dbReference type="SUPFAM" id="SSF82866">
    <property type="entry name" value="Multidrug efflux transporter AcrB transmembrane domain"/>
    <property type="match status" value="2"/>
</dbReference>
<dbReference type="PANTHER" id="PTHR33406">
    <property type="entry name" value="MEMBRANE PROTEIN MJ1562-RELATED"/>
    <property type="match status" value="1"/>
</dbReference>
<feature type="transmembrane region" description="Helical" evidence="6">
    <location>
        <begin position="378"/>
        <end position="396"/>
    </location>
</feature>
<evidence type="ECO:0000313" key="9">
    <source>
        <dbReference type="Proteomes" id="UP000278962"/>
    </source>
</evidence>
<evidence type="ECO:0000313" key="8">
    <source>
        <dbReference type="EMBL" id="RKQ92144.1"/>
    </source>
</evidence>
<evidence type="ECO:0000256" key="1">
    <source>
        <dbReference type="ARBA" id="ARBA00004651"/>
    </source>
</evidence>
<dbReference type="PANTHER" id="PTHR33406:SF13">
    <property type="entry name" value="MEMBRANE PROTEIN YDFJ"/>
    <property type="match status" value="1"/>
</dbReference>
<dbReference type="RefSeq" id="WP_121249866.1">
    <property type="nucleotide sequence ID" value="NZ_RBIL01000001.1"/>
</dbReference>
<evidence type="ECO:0000256" key="6">
    <source>
        <dbReference type="SAM" id="Phobius"/>
    </source>
</evidence>
<name>A0A660LGR8_9ACTN</name>
<dbReference type="InterPro" id="IPR050545">
    <property type="entry name" value="Mycobact_MmpL"/>
</dbReference>
<evidence type="ECO:0000256" key="5">
    <source>
        <dbReference type="ARBA" id="ARBA00023136"/>
    </source>
</evidence>
<dbReference type="InterPro" id="IPR004869">
    <property type="entry name" value="MMPL_dom"/>
</dbReference>
<feature type="transmembrane region" description="Helical" evidence="6">
    <location>
        <begin position="21"/>
        <end position="39"/>
    </location>
</feature>
<dbReference type="OrthoDB" id="7051771at2"/>
<feature type="transmembrane region" description="Helical" evidence="6">
    <location>
        <begin position="241"/>
        <end position="261"/>
    </location>
</feature>